<dbReference type="InterPro" id="IPR050124">
    <property type="entry name" value="tRNA_CCA-adding_enzyme"/>
</dbReference>
<comment type="caution">
    <text evidence="16">The sequence shown here is derived from an EMBL/GenBank/DDBJ whole genome shotgun (WGS) entry which is preliminary data.</text>
</comment>
<dbReference type="Gene3D" id="1.10.246.80">
    <property type="match status" value="1"/>
</dbReference>
<dbReference type="InterPro" id="IPR003607">
    <property type="entry name" value="HD/PDEase_dom"/>
</dbReference>
<dbReference type="NCBIfam" id="TIGR00277">
    <property type="entry name" value="HDIG"/>
    <property type="match status" value="1"/>
</dbReference>
<dbReference type="InterPro" id="IPR032828">
    <property type="entry name" value="PolyA_RNA-bd"/>
</dbReference>
<evidence type="ECO:0000256" key="8">
    <source>
        <dbReference type="ARBA" id="ARBA00022741"/>
    </source>
</evidence>
<keyword evidence="7" id="KW-0479">Metal-binding</keyword>
<evidence type="ECO:0000259" key="13">
    <source>
        <dbReference type="Pfam" id="PF01743"/>
    </source>
</evidence>
<evidence type="ECO:0000256" key="6">
    <source>
        <dbReference type="ARBA" id="ARBA00022695"/>
    </source>
</evidence>
<accession>A0A1F6PFP9</accession>
<organism evidence="16 17">
    <name type="scientific">Candidatus Magasanikbacteria bacterium RIFOXYD2_FULL_41_14</name>
    <dbReference type="NCBI Taxonomy" id="1798709"/>
    <lineage>
        <taxon>Bacteria</taxon>
        <taxon>Candidatus Magasanikiibacteriota</taxon>
    </lineage>
</organism>
<evidence type="ECO:0000256" key="1">
    <source>
        <dbReference type="ARBA" id="ARBA00001946"/>
    </source>
</evidence>
<evidence type="ECO:0008006" key="18">
    <source>
        <dbReference type="Google" id="ProtNLM"/>
    </source>
</evidence>
<evidence type="ECO:0000256" key="10">
    <source>
        <dbReference type="ARBA" id="ARBA00022884"/>
    </source>
</evidence>
<keyword evidence="4 11" id="KW-0808">Transferase</keyword>
<keyword evidence="6" id="KW-0548">Nucleotidyltransferase</keyword>
<dbReference type="STRING" id="1798709.A2538_04880"/>
<dbReference type="GO" id="GO:0016779">
    <property type="term" value="F:nucleotidyltransferase activity"/>
    <property type="evidence" value="ECO:0007669"/>
    <property type="project" value="UniProtKB-KW"/>
</dbReference>
<evidence type="ECO:0000259" key="15">
    <source>
        <dbReference type="Pfam" id="PF12627"/>
    </source>
</evidence>
<protein>
    <recommendedName>
        <fullName evidence="18">HD domain-containing protein</fullName>
    </recommendedName>
</protein>
<dbReference type="GO" id="GO:0046872">
    <property type="term" value="F:metal ion binding"/>
    <property type="evidence" value="ECO:0007669"/>
    <property type="project" value="UniProtKB-KW"/>
</dbReference>
<dbReference type="Pfam" id="PF12627">
    <property type="entry name" value="PolyA_pol_RNAbd"/>
    <property type="match status" value="1"/>
</dbReference>
<reference evidence="16 17" key="1">
    <citation type="journal article" date="2016" name="Nat. Commun.">
        <title>Thousands of microbial genomes shed light on interconnected biogeochemical processes in an aquifer system.</title>
        <authorList>
            <person name="Anantharaman K."/>
            <person name="Brown C.T."/>
            <person name="Hug L.A."/>
            <person name="Sharon I."/>
            <person name="Castelle C.J."/>
            <person name="Probst A.J."/>
            <person name="Thomas B.C."/>
            <person name="Singh A."/>
            <person name="Wilkins M.J."/>
            <person name="Karaoz U."/>
            <person name="Brodie E.L."/>
            <person name="Williams K.H."/>
            <person name="Hubbard S.S."/>
            <person name="Banfield J.F."/>
        </authorList>
    </citation>
    <scope>NUCLEOTIDE SEQUENCE [LARGE SCALE GENOMIC DNA]</scope>
</reference>
<dbReference type="AlphaFoldDB" id="A0A1F6PFP9"/>
<dbReference type="GO" id="GO:0000166">
    <property type="term" value="F:nucleotide binding"/>
    <property type="evidence" value="ECO:0007669"/>
    <property type="project" value="UniProtKB-KW"/>
</dbReference>
<dbReference type="PANTHER" id="PTHR47545:SF2">
    <property type="entry name" value="CC-ADDING TRNA NUCLEOTIDYLTRANSFERASE"/>
    <property type="match status" value="1"/>
</dbReference>
<feature type="domain" description="Poly A polymerase head" evidence="13">
    <location>
        <begin position="22"/>
        <end position="131"/>
    </location>
</feature>
<comment type="similarity">
    <text evidence="2 11">Belongs to the tRNA nucleotidyltransferase/poly(A) polymerase family.</text>
</comment>
<dbReference type="InterPro" id="IPR006674">
    <property type="entry name" value="HD_domain"/>
</dbReference>
<name>A0A1F6PFP9_9BACT</name>
<proteinExistence type="inferred from homology"/>
<dbReference type="InterPro" id="IPR043519">
    <property type="entry name" value="NT_sf"/>
</dbReference>
<dbReference type="Gene3D" id="3.30.460.10">
    <property type="entry name" value="Beta Polymerase, domain 2"/>
    <property type="match status" value="1"/>
</dbReference>
<evidence type="ECO:0000313" key="16">
    <source>
        <dbReference type="EMBL" id="OGH94992.1"/>
    </source>
</evidence>
<dbReference type="Gene3D" id="1.10.3090.10">
    <property type="entry name" value="cca-adding enzyme, domain 2"/>
    <property type="match status" value="1"/>
</dbReference>
<dbReference type="InterPro" id="IPR006675">
    <property type="entry name" value="HDIG_dom"/>
</dbReference>
<evidence type="ECO:0000256" key="7">
    <source>
        <dbReference type="ARBA" id="ARBA00022723"/>
    </source>
</evidence>
<dbReference type="SUPFAM" id="SSF81891">
    <property type="entry name" value="Poly A polymerase C-terminal region-like"/>
    <property type="match status" value="1"/>
</dbReference>
<keyword evidence="3" id="KW-0820">tRNA-binding</keyword>
<feature type="region of interest" description="Disordered" evidence="12">
    <location>
        <begin position="135"/>
        <end position="164"/>
    </location>
</feature>
<keyword evidence="9" id="KW-0460">Magnesium</keyword>
<dbReference type="CDD" id="cd00077">
    <property type="entry name" value="HDc"/>
    <property type="match status" value="1"/>
</dbReference>
<evidence type="ECO:0000256" key="5">
    <source>
        <dbReference type="ARBA" id="ARBA00022694"/>
    </source>
</evidence>
<feature type="domain" description="HD" evidence="14">
    <location>
        <begin position="292"/>
        <end position="376"/>
    </location>
</feature>
<dbReference type="Pfam" id="PF01743">
    <property type="entry name" value="PolyA_pol"/>
    <property type="match status" value="1"/>
</dbReference>
<evidence type="ECO:0000256" key="4">
    <source>
        <dbReference type="ARBA" id="ARBA00022679"/>
    </source>
</evidence>
<feature type="domain" description="tRNA nucleotidyltransferase/poly(A) polymerase RNA and SrmB- binding" evidence="15">
    <location>
        <begin position="216"/>
        <end position="275"/>
    </location>
</feature>
<dbReference type="EMBL" id="MFRE01000005">
    <property type="protein sequence ID" value="OGH94992.1"/>
    <property type="molecule type" value="Genomic_DNA"/>
</dbReference>
<keyword evidence="8" id="KW-0547">Nucleotide-binding</keyword>
<evidence type="ECO:0000259" key="14">
    <source>
        <dbReference type="Pfam" id="PF01966"/>
    </source>
</evidence>
<dbReference type="GO" id="GO:0000049">
    <property type="term" value="F:tRNA binding"/>
    <property type="evidence" value="ECO:0007669"/>
    <property type="project" value="UniProtKB-KW"/>
</dbReference>
<evidence type="ECO:0000256" key="2">
    <source>
        <dbReference type="ARBA" id="ARBA00007265"/>
    </source>
</evidence>
<evidence type="ECO:0000256" key="9">
    <source>
        <dbReference type="ARBA" id="ARBA00022842"/>
    </source>
</evidence>
<evidence type="ECO:0000256" key="11">
    <source>
        <dbReference type="RuleBase" id="RU003953"/>
    </source>
</evidence>
<dbReference type="CDD" id="cd05398">
    <property type="entry name" value="NT_ClassII-CCAase"/>
    <property type="match status" value="1"/>
</dbReference>
<evidence type="ECO:0000256" key="3">
    <source>
        <dbReference type="ARBA" id="ARBA00022555"/>
    </source>
</evidence>
<keyword evidence="10 11" id="KW-0694">RNA-binding</keyword>
<dbReference type="Pfam" id="PF01966">
    <property type="entry name" value="HD"/>
    <property type="match status" value="1"/>
</dbReference>
<evidence type="ECO:0000256" key="12">
    <source>
        <dbReference type="SAM" id="MobiDB-lite"/>
    </source>
</evidence>
<dbReference type="InterPro" id="IPR002646">
    <property type="entry name" value="PolA_pol_head_dom"/>
</dbReference>
<dbReference type="SUPFAM" id="SSF81301">
    <property type="entry name" value="Nucleotidyltransferase"/>
    <property type="match status" value="1"/>
</dbReference>
<evidence type="ECO:0000313" key="17">
    <source>
        <dbReference type="Proteomes" id="UP000178254"/>
    </source>
</evidence>
<gene>
    <name evidence="16" type="ORF">A2538_04880</name>
</gene>
<dbReference type="Proteomes" id="UP000178254">
    <property type="component" value="Unassembled WGS sequence"/>
</dbReference>
<sequence>MLDITAIFKSIEKVAKKEKSPIYVVGGFVRDFLLGREQKKDIDFVVEGSGLEFAKKFDVAYKQEGSLVEFPDFDTARYVLGEGDEQIVLEFAGARSESYHTTSRKPKVETATLEEDLKRRDFTVNAMAVPVSALSLRGAKRRGNPNAPTSPSPSPRAGEGTTRLPRFARNDIVDPFDGQKDLEDKILRTPLAPAETFSDDPLRMMRAIRFAGQLEFGIDPETLKAIFENHERIKIISAERITEELFKMLSIKTPSVCLALLFQTQLLDLILPEVAVLDGVEEVFGHLHKNILTHTFKVVDNIAERSPKMELRLAGLFHDIGKPGTKKFVKGIGWTFYQHDHLGKKLVHILGRRLRFSTDLTKYLAKMVRWHLQPIALMDDGISDSAVRRLVVNLGEELEDLLILGVSDITTGNPNKLTKRQGNYVHLRAKIDELLEKDKLRAFQSPFRGDEIMTACGLKPGPTVGKIKKALEEAILDGKVPNDHDAVAEYFNKIKGDYLAQLQDWEKV</sequence>
<dbReference type="GO" id="GO:0008033">
    <property type="term" value="P:tRNA processing"/>
    <property type="evidence" value="ECO:0007669"/>
    <property type="project" value="UniProtKB-KW"/>
</dbReference>
<comment type="cofactor">
    <cofactor evidence="1">
        <name>Mg(2+)</name>
        <dbReference type="ChEBI" id="CHEBI:18420"/>
    </cofactor>
</comment>
<dbReference type="PANTHER" id="PTHR47545">
    <property type="entry name" value="MULTIFUNCTIONAL CCA PROTEIN"/>
    <property type="match status" value="1"/>
</dbReference>
<keyword evidence="5" id="KW-0819">tRNA processing</keyword>